<dbReference type="SMART" id="SM00456">
    <property type="entry name" value="WW"/>
    <property type="match status" value="1"/>
</dbReference>
<organism evidence="3 4">
    <name type="scientific">Triparma retinervis</name>
    <dbReference type="NCBI Taxonomy" id="2557542"/>
    <lineage>
        <taxon>Eukaryota</taxon>
        <taxon>Sar</taxon>
        <taxon>Stramenopiles</taxon>
        <taxon>Ochrophyta</taxon>
        <taxon>Bolidophyceae</taxon>
        <taxon>Parmales</taxon>
        <taxon>Triparmaceae</taxon>
        <taxon>Triparma</taxon>
    </lineage>
</organism>
<dbReference type="PROSITE" id="PS01159">
    <property type="entry name" value="WW_DOMAIN_1"/>
    <property type="match status" value="1"/>
</dbReference>
<feature type="domain" description="WW" evidence="2">
    <location>
        <begin position="107"/>
        <end position="141"/>
    </location>
</feature>
<dbReference type="SUPFAM" id="SSF51045">
    <property type="entry name" value="WW domain"/>
    <property type="match status" value="1"/>
</dbReference>
<keyword evidence="4" id="KW-1185">Reference proteome</keyword>
<dbReference type="InterPro" id="IPR001202">
    <property type="entry name" value="WW_dom"/>
</dbReference>
<evidence type="ECO:0000313" key="3">
    <source>
        <dbReference type="EMBL" id="GMI32373.1"/>
    </source>
</evidence>
<proteinExistence type="predicted"/>
<sequence length="214" mass="23582">MDHQATDDPDDPFSTAGKASLNSLAFEDPSWGVQAMASPAAPFPANSFGNFQDTGLGGRALDGGNGGFGHTSGNGRGGMLPTFEPGKTNPFDFLEAGLKEDRKVAATPGKAVWYEGWDEGHKCYYYFNEMTKESRWTKPDEPVVGYGEGEEEEEDEDEDEAFYFLTSTTPYIGLHYICLGHLATGSKSDHTFVKHTTAEFEFIYPVSERPRFFL</sequence>
<dbReference type="EMBL" id="BRXZ01007699">
    <property type="protein sequence ID" value="GMI32373.1"/>
    <property type="molecule type" value="Genomic_DNA"/>
</dbReference>
<name>A0A9W7G540_9STRA</name>
<evidence type="ECO:0000256" key="1">
    <source>
        <dbReference type="SAM" id="MobiDB-lite"/>
    </source>
</evidence>
<evidence type="ECO:0000313" key="4">
    <source>
        <dbReference type="Proteomes" id="UP001165082"/>
    </source>
</evidence>
<evidence type="ECO:0000259" key="2">
    <source>
        <dbReference type="PROSITE" id="PS50020"/>
    </source>
</evidence>
<dbReference type="PROSITE" id="PS50020">
    <property type="entry name" value="WW_DOMAIN_2"/>
    <property type="match status" value="1"/>
</dbReference>
<dbReference type="Gene3D" id="2.20.70.10">
    <property type="match status" value="1"/>
</dbReference>
<feature type="compositionally biased region" description="Gly residues" evidence="1">
    <location>
        <begin position="55"/>
        <end position="78"/>
    </location>
</feature>
<protein>
    <recommendedName>
        <fullName evidence="2">WW domain-containing protein</fullName>
    </recommendedName>
</protein>
<dbReference type="OrthoDB" id="187617at2759"/>
<gene>
    <name evidence="3" type="ORF">TrRE_jg6384</name>
</gene>
<reference evidence="3" key="1">
    <citation type="submission" date="2022-07" db="EMBL/GenBank/DDBJ databases">
        <title>Genome analysis of Parmales, a sister group of diatoms, reveals the evolutionary specialization of diatoms from phago-mixotrophs to photoautotrophs.</title>
        <authorList>
            <person name="Ban H."/>
            <person name="Sato S."/>
            <person name="Yoshikawa S."/>
            <person name="Kazumasa Y."/>
            <person name="Nakamura Y."/>
            <person name="Ichinomiya M."/>
            <person name="Saitoh K."/>
            <person name="Sato N."/>
            <person name="Blanc-Mathieu R."/>
            <person name="Endo H."/>
            <person name="Kuwata A."/>
            <person name="Ogata H."/>
        </authorList>
    </citation>
    <scope>NUCLEOTIDE SEQUENCE</scope>
</reference>
<dbReference type="CDD" id="cd00201">
    <property type="entry name" value="WW"/>
    <property type="match status" value="1"/>
</dbReference>
<dbReference type="AlphaFoldDB" id="A0A9W7G540"/>
<dbReference type="Proteomes" id="UP001165082">
    <property type="component" value="Unassembled WGS sequence"/>
</dbReference>
<accession>A0A9W7G540</accession>
<dbReference type="Pfam" id="PF00397">
    <property type="entry name" value="WW"/>
    <property type="match status" value="1"/>
</dbReference>
<feature type="region of interest" description="Disordered" evidence="1">
    <location>
        <begin position="54"/>
        <end position="79"/>
    </location>
</feature>
<comment type="caution">
    <text evidence="3">The sequence shown here is derived from an EMBL/GenBank/DDBJ whole genome shotgun (WGS) entry which is preliminary data.</text>
</comment>
<dbReference type="InterPro" id="IPR036020">
    <property type="entry name" value="WW_dom_sf"/>
</dbReference>